<name>A0A845BE84_9PROT</name>
<dbReference type="OrthoDB" id="7278059at2"/>
<feature type="signal peptide" evidence="2">
    <location>
        <begin position="1"/>
        <end position="22"/>
    </location>
</feature>
<reference evidence="3 4" key="1">
    <citation type="submission" date="2019-03" db="EMBL/GenBank/DDBJ databases">
        <title>Roseomonas sp. a novel Roseomonas species isolated from Sea whip Gorgonian.</title>
        <authorList>
            <person name="Li F."/>
            <person name="Pan X."/>
            <person name="Huang S."/>
            <person name="Li Z."/>
            <person name="Meng B."/>
        </authorList>
    </citation>
    <scope>NUCLEOTIDE SEQUENCE [LARGE SCALE GENOMIC DNA]</scope>
    <source>
        <strain evidence="3 4">M0104</strain>
    </source>
</reference>
<sequence length="137" mass="14426">MPAAPRLRLALLLSAAAFPALAQDEGWTRFLPKLAPAMVACLQGEAGSAASAALPMNHGRALVRLERADGERLECIAELAPPGQPARRESLKPLGAAPPLPGEDERRFTLERPCAAARQVSDAAGRELGWLSAPGCR</sequence>
<accession>A0A845BE84</accession>
<gene>
    <name evidence="3" type="ORF">E0493_09555</name>
</gene>
<feature type="chain" id="PRO_5033017143" description="DUF3617 family protein" evidence="2">
    <location>
        <begin position="23"/>
        <end position="137"/>
    </location>
</feature>
<proteinExistence type="predicted"/>
<dbReference type="EMBL" id="SNVJ01000006">
    <property type="protein sequence ID" value="MXP63592.1"/>
    <property type="molecule type" value="Genomic_DNA"/>
</dbReference>
<evidence type="ECO:0008006" key="5">
    <source>
        <dbReference type="Google" id="ProtNLM"/>
    </source>
</evidence>
<keyword evidence="4" id="KW-1185">Reference proteome</keyword>
<organism evidence="3 4">
    <name type="scientific">Teichococcus coralli</name>
    <dbReference type="NCBI Taxonomy" id="2545983"/>
    <lineage>
        <taxon>Bacteria</taxon>
        <taxon>Pseudomonadati</taxon>
        <taxon>Pseudomonadota</taxon>
        <taxon>Alphaproteobacteria</taxon>
        <taxon>Acetobacterales</taxon>
        <taxon>Roseomonadaceae</taxon>
        <taxon>Roseomonas</taxon>
    </lineage>
</organism>
<protein>
    <recommendedName>
        <fullName evidence="5">DUF3617 family protein</fullName>
    </recommendedName>
</protein>
<feature type="region of interest" description="Disordered" evidence="1">
    <location>
        <begin position="78"/>
        <end position="107"/>
    </location>
</feature>
<evidence type="ECO:0000256" key="1">
    <source>
        <dbReference type="SAM" id="MobiDB-lite"/>
    </source>
</evidence>
<evidence type="ECO:0000313" key="4">
    <source>
        <dbReference type="Proteomes" id="UP000460715"/>
    </source>
</evidence>
<keyword evidence="2" id="KW-0732">Signal</keyword>
<evidence type="ECO:0000256" key="2">
    <source>
        <dbReference type="SAM" id="SignalP"/>
    </source>
</evidence>
<dbReference type="Proteomes" id="UP000460715">
    <property type="component" value="Unassembled WGS sequence"/>
</dbReference>
<evidence type="ECO:0000313" key="3">
    <source>
        <dbReference type="EMBL" id="MXP63592.1"/>
    </source>
</evidence>
<dbReference type="RefSeq" id="WP_160936708.1">
    <property type="nucleotide sequence ID" value="NZ_SNVJ01000006.1"/>
</dbReference>
<comment type="caution">
    <text evidence="3">The sequence shown here is derived from an EMBL/GenBank/DDBJ whole genome shotgun (WGS) entry which is preliminary data.</text>
</comment>
<dbReference type="AlphaFoldDB" id="A0A845BE84"/>